<dbReference type="EMBL" id="JAAWWB010000002">
    <property type="protein sequence ID" value="KAG6790425.1"/>
    <property type="molecule type" value="Genomic_DNA"/>
</dbReference>
<comment type="caution">
    <text evidence="2">The sequence shown here is derived from an EMBL/GenBank/DDBJ whole genome shotgun (WGS) entry which is preliminary data.</text>
</comment>
<dbReference type="OrthoDB" id="786617at2759"/>
<protein>
    <submittedName>
        <fullName evidence="2">Uncharacterized protein</fullName>
    </submittedName>
</protein>
<keyword evidence="3" id="KW-1185">Reference proteome</keyword>
<feature type="region of interest" description="Disordered" evidence="1">
    <location>
        <begin position="64"/>
        <end position="87"/>
    </location>
</feature>
<evidence type="ECO:0000256" key="1">
    <source>
        <dbReference type="SAM" id="MobiDB-lite"/>
    </source>
</evidence>
<dbReference type="Proteomes" id="UP000886885">
    <property type="component" value="Chromosome 1D"/>
</dbReference>
<evidence type="ECO:0000313" key="3">
    <source>
        <dbReference type="Proteomes" id="UP000886885"/>
    </source>
</evidence>
<dbReference type="PANTHER" id="PTHR36808">
    <property type="entry name" value="TRANSCRIPTIONAL REGULATOR ATRX-LIKE PROTEIN"/>
    <property type="match status" value="1"/>
</dbReference>
<accession>A0A8X8ANG0</accession>
<dbReference type="PANTHER" id="PTHR36808:SF1">
    <property type="entry name" value="TRANSCRIPTIONAL REGULATOR ATRX-LIKE PROTEIN"/>
    <property type="match status" value="1"/>
</dbReference>
<feature type="region of interest" description="Disordered" evidence="1">
    <location>
        <begin position="17"/>
        <end position="47"/>
    </location>
</feature>
<reference evidence="2" key="1">
    <citation type="journal article" date="2020" name="bioRxiv">
        <title>Hybrid origin of Populus tomentosa Carr. identified through genome sequencing and phylogenomic analysis.</title>
        <authorList>
            <person name="An X."/>
            <person name="Gao K."/>
            <person name="Chen Z."/>
            <person name="Li J."/>
            <person name="Yang X."/>
            <person name="Yang X."/>
            <person name="Zhou J."/>
            <person name="Guo T."/>
            <person name="Zhao T."/>
            <person name="Huang S."/>
            <person name="Miao D."/>
            <person name="Khan W.U."/>
            <person name="Rao P."/>
            <person name="Ye M."/>
            <person name="Lei B."/>
            <person name="Liao W."/>
            <person name="Wang J."/>
            <person name="Ji L."/>
            <person name="Li Y."/>
            <person name="Guo B."/>
            <person name="Mustafa N.S."/>
            <person name="Li S."/>
            <person name="Yun Q."/>
            <person name="Keller S.R."/>
            <person name="Mao J."/>
            <person name="Zhang R."/>
            <person name="Strauss S.H."/>
        </authorList>
    </citation>
    <scope>NUCLEOTIDE SEQUENCE</scope>
    <source>
        <strain evidence="2">GM15</strain>
        <tissue evidence="2">Leaf</tissue>
    </source>
</reference>
<proteinExistence type="predicted"/>
<organism evidence="2 3">
    <name type="scientific">Populus tomentosa</name>
    <name type="common">Chinese white poplar</name>
    <dbReference type="NCBI Taxonomy" id="118781"/>
    <lineage>
        <taxon>Eukaryota</taxon>
        <taxon>Viridiplantae</taxon>
        <taxon>Streptophyta</taxon>
        <taxon>Embryophyta</taxon>
        <taxon>Tracheophyta</taxon>
        <taxon>Spermatophyta</taxon>
        <taxon>Magnoliopsida</taxon>
        <taxon>eudicotyledons</taxon>
        <taxon>Gunneridae</taxon>
        <taxon>Pentapetalae</taxon>
        <taxon>rosids</taxon>
        <taxon>fabids</taxon>
        <taxon>Malpighiales</taxon>
        <taxon>Salicaceae</taxon>
        <taxon>Saliceae</taxon>
        <taxon>Populus</taxon>
    </lineage>
</organism>
<feature type="compositionally biased region" description="Basic and acidic residues" evidence="1">
    <location>
        <begin position="76"/>
        <end position="87"/>
    </location>
</feature>
<sequence>MIRSLISMMIRDSLSASSFDSENSYRRSRRSRSFALERMRDSSVSSTSTVTELFNLSEYCSQSDESEYERRKGRPEKREDERRKPENIRNEDERRRYWSGSCSSCSRYDGGSDIFMSNTAIGENPSKRPSNDSNYAASNIEANEITESDNVGAGQLPRNKPGYDIDKAAKSAVIQKGKHDGAVEALSPVMPELGQIKSSNSNLTRMAREDFAHSLQNEKIPNGGICGSESSSAKNNVHPPDQASITKCYHHPEETLDSSEANQAKLASGISVATNGAHTGTSPISPIVNGNDASVSTPAEPSACIASSAGDSTLNKSLDEGKEGSQLEQKTTSVTRGGEMVQVNLQGLHS</sequence>
<dbReference type="AlphaFoldDB" id="A0A8X8ANG0"/>
<gene>
    <name evidence="2" type="ORF">POTOM_006578</name>
</gene>
<name>A0A8X8ANG0_POPTO</name>
<feature type="compositionally biased region" description="Polar residues" evidence="1">
    <location>
        <begin position="326"/>
        <end position="335"/>
    </location>
</feature>
<feature type="region of interest" description="Disordered" evidence="1">
    <location>
        <begin position="277"/>
        <end position="350"/>
    </location>
</feature>
<evidence type="ECO:0000313" key="2">
    <source>
        <dbReference type="EMBL" id="KAG6790425.1"/>
    </source>
</evidence>